<evidence type="ECO:0000313" key="1">
    <source>
        <dbReference type="EMBL" id="VXD22344.1"/>
    </source>
</evidence>
<comment type="caution">
    <text evidence="1">The sequence shown here is derived from an EMBL/GenBank/DDBJ whole genome shotgun (WGS) entry which is preliminary data.</text>
</comment>
<dbReference type="EMBL" id="CZCU02000152">
    <property type="protein sequence ID" value="VXD22344.1"/>
    <property type="molecule type" value="Genomic_DNA"/>
</dbReference>
<gene>
    <name evidence="1" type="ORF">PL8927_750050</name>
</gene>
<reference evidence="1" key="1">
    <citation type="submission" date="2019-10" db="EMBL/GenBank/DDBJ databases">
        <authorList>
            <consortium name="Genoscope - CEA"/>
            <person name="William W."/>
        </authorList>
    </citation>
    <scope>NUCLEOTIDE SEQUENCE [LARGE SCALE GENOMIC DNA]</scope>
    <source>
        <strain evidence="1">BBR_PRJEB10992</strain>
    </source>
</reference>
<organism evidence="1 2">
    <name type="scientific">Planktothrix serta PCC 8927</name>
    <dbReference type="NCBI Taxonomy" id="671068"/>
    <lineage>
        <taxon>Bacteria</taxon>
        <taxon>Bacillati</taxon>
        <taxon>Cyanobacteriota</taxon>
        <taxon>Cyanophyceae</taxon>
        <taxon>Oscillatoriophycideae</taxon>
        <taxon>Oscillatoriales</taxon>
        <taxon>Microcoleaceae</taxon>
        <taxon>Planktothrix</taxon>
    </lineage>
</organism>
<keyword evidence="2" id="KW-1185">Reference proteome</keyword>
<dbReference type="Proteomes" id="UP000184550">
    <property type="component" value="Unassembled WGS sequence"/>
</dbReference>
<evidence type="ECO:0000313" key="2">
    <source>
        <dbReference type="Proteomes" id="UP000184550"/>
    </source>
</evidence>
<name>A0A7Z9BZD1_9CYAN</name>
<sequence>MAIANFFSISNTKRRIYAVYILNLTPRIKSDLYLIFIHRKIAVRLKK</sequence>
<accession>A0A7Z9BZD1</accession>
<protein>
    <submittedName>
        <fullName evidence="1">Uncharacterized protein</fullName>
    </submittedName>
</protein>
<dbReference type="AlphaFoldDB" id="A0A7Z9BZD1"/>
<proteinExistence type="predicted"/>